<dbReference type="InterPro" id="IPR015422">
    <property type="entry name" value="PyrdxlP-dep_Trfase_small"/>
</dbReference>
<dbReference type="Gene3D" id="3.40.50.620">
    <property type="entry name" value="HUPs"/>
    <property type="match status" value="1"/>
</dbReference>
<dbReference type="InterPro" id="IPR015421">
    <property type="entry name" value="PyrdxlP-dep_Trfase_major"/>
</dbReference>
<evidence type="ECO:0008006" key="6">
    <source>
        <dbReference type="Google" id="ProtNLM"/>
    </source>
</evidence>
<feature type="compositionally biased region" description="Polar residues" evidence="1">
    <location>
        <begin position="696"/>
        <end position="712"/>
    </location>
</feature>
<feature type="region of interest" description="Disordered" evidence="1">
    <location>
        <begin position="1010"/>
        <end position="1031"/>
    </location>
</feature>
<keyword evidence="5" id="KW-1185">Reference proteome</keyword>
<evidence type="ECO:0000259" key="2">
    <source>
        <dbReference type="Pfam" id="PF00266"/>
    </source>
</evidence>
<dbReference type="InterPro" id="IPR015424">
    <property type="entry name" value="PyrdxlP-dep_Trfase"/>
</dbReference>
<dbReference type="InterPro" id="IPR014729">
    <property type="entry name" value="Rossmann-like_a/b/a_fold"/>
</dbReference>
<organism evidence="4 5">
    <name type="scientific">Clavelina lepadiformis</name>
    <name type="common">Light-bulb sea squirt</name>
    <name type="synonym">Ascidia lepadiformis</name>
    <dbReference type="NCBI Taxonomy" id="159417"/>
    <lineage>
        <taxon>Eukaryota</taxon>
        <taxon>Metazoa</taxon>
        <taxon>Chordata</taxon>
        <taxon>Tunicata</taxon>
        <taxon>Ascidiacea</taxon>
        <taxon>Aplousobranchia</taxon>
        <taxon>Clavelinidae</taxon>
        <taxon>Clavelina</taxon>
    </lineage>
</organism>
<feature type="compositionally biased region" description="Basic and acidic residues" evidence="1">
    <location>
        <begin position="1021"/>
        <end position="1031"/>
    </location>
</feature>
<dbReference type="EMBL" id="CAWYQH010000002">
    <property type="protein sequence ID" value="CAK8673772.1"/>
    <property type="molecule type" value="Genomic_DNA"/>
</dbReference>
<name>A0ABP0F655_CLALP</name>
<feature type="compositionally biased region" description="Polar residues" evidence="1">
    <location>
        <begin position="719"/>
        <end position="728"/>
    </location>
</feature>
<feature type="domain" description="tRNA(Ile)-lysidine/2-thiocytidine synthase N-terminal" evidence="3">
    <location>
        <begin position="797"/>
        <end position="963"/>
    </location>
</feature>
<evidence type="ECO:0000313" key="5">
    <source>
        <dbReference type="Proteomes" id="UP001642483"/>
    </source>
</evidence>
<dbReference type="PANTHER" id="PTHR43686:SF1">
    <property type="entry name" value="AMINOTRAN_5 DOMAIN-CONTAINING PROTEIN"/>
    <property type="match status" value="1"/>
</dbReference>
<evidence type="ECO:0000256" key="1">
    <source>
        <dbReference type="SAM" id="MobiDB-lite"/>
    </source>
</evidence>
<gene>
    <name evidence="4" type="ORF">CVLEPA_LOCUS3528</name>
</gene>
<dbReference type="Pfam" id="PF00266">
    <property type="entry name" value="Aminotran_5"/>
    <property type="match status" value="1"/>
</dbReference>
<reference evidence="4 5" key="1">
    <citation type="submission" date="2024-02" db="EMBL/GenBank/DDBJ databases">
        <authorList>
            <person name="Daric V."/>
            <person name="Darras S."/>
        </authorList>
    </citation>
    <scope>NUCLEOTIDE SEQUENCE [LARGE SCALE GENOMIC DNA]</scope>
</reference>
<dbReference type="Proteomes" id="UP001642483">
    <property type="component" value="Unassembled WGS sequence"/>
</dbReference>
<dbReference type="Gene3D" id="3.90.1150.10">
    <property type="entry name" value="Aspartate Aminotransferase, domain 1"/>
    <property type="match status" value="1"/>
</dbReference>
<sequence>MAVNDVSKKSHGRRKFYEMPIESQSTFSKTKNMDPDGADKMLKFISRNVIGKDAVFSGPFGSRKVVYCDYIASGRAMNSIESYIVQNVLPLYGNTHTSTTVTSLQSSLFVEEARMNIRNAVRASEYDAVIFTGNGTTGAIHKLINALDFKRPPVVFVGPYEHHSNLLPWRNIAVHIIPISEKDSGGVNLVHLELALKEWSSAGFQLIGCFSAASNVTGVVTNAESVNELLHQYNALGFWDYATAGPYLNIDMHPNSNSMASMDAMFFSMHKFVGGVDSPGVLVAKRSLFSNKVPQCGGGGGSVFFVTRKDHRYLQDEEMREEGGTPRVVGIVRAALTMKLKQSVGIEVIMAREDELYKKAIKCWKDCPNLHLLGNHSSAAGNKAQHHLAIFSFVISYPGSNLYLHHNFVAALLNDMFGIQARGGCACAGPYAQDLLGIDEETALKFEEALLEDSRLDRIHLRRKTEYSAQEVLRPGFVRLNFPYFMSDEEVDFVIKAVDLVARDGWRMLPKYMFNSETGEWRHTQHRVFEGRSWLGNVDFTENGLDIRQPVKHNDVTPKDYEDLLEIACDIFLTPLKVRTLSCYQPFLIKSYVNEIFYNFDNFYIFQSGELKLPDHSLMFVDNVRDLRWFAVPSEASFHISGKNPAPTVPKCAISVRQNAPELSHKQMQRLVKIPKHVLDIISKLKSLNLQNTEKCSSSTIGEGSASENYLKSTDESKTSNNANSSPSLVKDIDLPPMDESCSANCTLSCVDNKSRLQGALTNISQGFSFKSPPKKLFKLTAQAIEELKMIQNEDRILVCLSGGKDSLSLLHVLRQYQYYAKKNGVGFELGAVTVDPMTSSYDPSPLIPYLKELEVPYFYEKQGILDQALEISASSICSFCSRMKRGRLYACARREGWNVLAFGQHLDDLAESFLMSAFHNGFLRTMKANYTVKEGDLRVIRPFIYVRETDTRQFAQQAKLPVIPENCPACFEAPKERHRMKQLLASQEILHPRLFNSLKEAMMPLFSKSRTGMESNHQQHNPDDYYDERF</sequence>
<dbReference type="Gene3D" id="3.40.640.10">
    <property type="entry name" value="Type I PLP-dependent aspartate aminotransferase-like (Major domain)"/>
    <property type="match status" value="1"/>
</dbReference>
<protein>
    <recommendedName>
        <fullName evidence="6">tRNA 2-thiocytidine biosynthesis protein TtcA</fullName>
    </recommendedName>
</protein>
<dbReference type="SUPFAM" id="SSF52402">
    <property type="entry name" value="Adenine nucleotide alpha hydrolases-like"/>
    <property type="match status" value="1"/>
</dbReference>
<dbReference type="SUPFAM" id="SSF53383">
    <property type="entry name" value="PLP-dependent transferases"/>
    <property type="match status" value="1"/>
</dbReference>
<feature type="compositionally biased region" description="Polar residues" evidence="1">
    <location>
        <begin position="1010"/>
        <end position="1020"/>
    </location>
</feature>
<dbReference type="PANTHER" id="PTHR43686">
    <property type="entry name" value="SULFURTRANSFERASE-RELATED"/>
    <property type="match status" value="1"/>
</dbReference>
<proteinExistence type="predicted"/>
<dbReference type="InterPro" id="IPR000192">
    <property type="entry name" value="Aminotrans_V_dom"/>
</dbReference>
<dbReference type="Pfam" id="PF01171">
    <property type="entry name" value="ATP_bind_3"/>
    <property type="match status" value="1"/>
</dbReference>
<comment type="caution">
    <text evidence="4">The sequence shown here is derived from an EMBL/GenBank/DDBJ whole genome shotgun (WGS) entry which is preliminary data.</text>
</comment>
<dbReference type="InterPro" id="IPR011063">
    <property type="entry name" value="TilS/TtcA_N"/>
</dbReference>
<evidence type="ECO:0000313" key="4">
    <source>
        <dbReference type="EMBL" id="CAK8673772.1"/>
    </source>
</evidence>
<dbReference type="CDD" id="cd24138">
    <property type="entry name" value="TtcA-like"/>
    <property type="match status" value="1"/>
</dbReference>
<evidence type="ECO:0000259" key="3">
    <source>
        <dbReference type="Pfam" id="PF01171"/>
    </source>
</evidence>
<feature type="region of interest" description="Disordered" evidence="1">
    <location>
        <begin position="696"/>
        <end position="731"/>
    </location>
</feature>
<accession>A0ABP0F655</accession>
<feature type="domain" description="Aminotransferase class V" evidence="2">
    <location>
        <begin position="66"/>
        <end position="433"/>
    </location>
</feature>